<dbReference type="OrthoDB" id="38684at2"/>
<dbReference type="EMBL" id="RQPI01000013">
    <property type="protein sequence ID" value="RQW09562.1"/>
    <property type="molecule type" value="Genomic_DNA"/>
</dbReference>
<accession>A0A3N9PT57</accession>
<gene>
    <name evidence="1" type="ORF">EH198_18995</name>
</gene>
<keyword evidence="2" id="KW-1185">Reference proteome</keyword>
<dbReference type="GO" id="GO:0005975">
    <property type="term" value="P:carbohydrate metabolic process"/>
    <property type="evidence" value="ECO:0007669"/>
    <property type="project" value="InterPro"/>
</dbReference>
<dbReference type="Proteomes" id="UP000282529">
    <property type="component" value="Unassembled WGS sequence"/>
</dbReference>
<sequence>MPAYYYEDRNFVIEEFDKAKTFASFLPGLAGRKGIPLWAFYVNRGQGISSFGIRDKNSPIMEFSPASISYKNVAVNGFRTFIKLKGASSVYEPFQDMTESASLKRTMRIGRNELTVEEINRTLNLQVKVVYYNVPNDGFAALARHVEIVNLADSPLSLEMLDGLPEILPYGVDNAGYKAMGNLLRSWMEVYNLEHAIPFFKIRSSTKDEAEISEIAGGHFYLSFSDEERLISPLVDYETIFGYNTSLSYPSEFAKTSLAELMSRPQITANKVPCGFTGKSAELAPSQSLNLYTLIGHTSDIEMMNSRAGRLCSSDYFRKKREEAAELAERLTDDMHTSTSSPLFDAYCRQSYLDNVLRGGYPILFGKGKEAKVYHLFSRKHGDLERDYNFFSLAPEYYSQGNGNFRDMNQNRRNDVFFNPDSGAFNVYMFFSLIQADGYNPLQVKGSTFQVPEKRQKDLAAWLESAAGSHRNELAKLVASPYTPGRVIHFIEDNGVRLQAGEEDFLEKLISLSEQNIEANFGEGYWIDHWTYNMDLVESYRAVFPDKMEELLFSPGTCLFFDSPVRVLPRSEKTVLKHGKVRQYGAAVHDEEKLDRFGTGLEETRWLKAGNGGGEVYRTNLFVKMLSLALIKMSTLDPFGMGIEMEGNKPGWNDAMNGLPGLFGSGMGETFELKRLVDFILKALSEMRKHEDFADRSAALPEEIYNLLIRVYEIVSLRIKNRLTEFECWDQAASARERYREAIRFGITGRERPVSYSTLLTIFKVFLQRLDQGIAKAVELGGGLVPTYFRYEAEEYVPLADNNGNPVIAGCGLPVVTVSRFRAEALPAFLEGPVHMLKTVGNPEQAGAIYQVVKTSGLYDEKLKMYKTSVSLDGQPQEIGRIRAFTPGWLERESIFLHMSYKYLLELLKTGLTGPFFEEFRNTLIPFQDPAVYGRSTLENSSFLASGANPDPSVHGRGYVARLSGSTAEFISLWLLMMAGKQPFRLGNNEELILRLEPVLPGWLFNEEGKLSFRFLGSAAVTYHNERRADTFGDTGVFVRSITLRDKAGNKTRVEGSELAGALAEDVRSGLYPELEVVLG</sequence>
<dbReference type="SUPFAM" id="SSF48208">
    <property type="entry name" value="Six-hairpin glycosidases"/>
    <property type="match status" value="1"/>
</dbReference>
<dbReference type="RefSeq" id="WP_124697092.1">
    <property type="nucleotide sequence ID" value="NZ_JBHUFE010000019.1"/>
</dbReference>
<comment type="caution">
    <text evidence="1">The sequence shown here is derived from an EMBL/GenBank/DDBJ whole genome shotgun (WGS) entry which is preliminary data.</text>
</comment>
<organism evidence="1 2">
    <name type="scientific">Paenibacillus rhizophilus</name>
    <dbReference type="NCBI Taxonomy" id="1850366"/>
    <lineage>
        <taxon>Bacteria</taxon>
        <taxon>Bacillati</taxon>
        <taxon>Bacillota</taxon>
        <taxon>Bacilli</taxon>
        <taxon>Bacillales</taxon>
        <taxon>Paenibacillaceae</taxon>
        <taxon>Paenibacillus</taxon>
    </lineage>
</organism>
<dbReference type="InterPro" id="IPR008928">
    <property type="entry name" value="6-hairpin_glycosidase_sf"/>
</dbReference>
<dbReference type="AlphaFoldDB" id="A0A3N9PT57"/>
<protein>
    <submittedName>
        <fullName evidence="1">Cellobiose phosphorylase</fullName>
    </submittedName>
</protein>
<reference evidence="1 2" key="1">
    <citation type="submission" date="2018-11" db="EMBL/GenBank/DDBJ databases">
        <title>Genome sequence of strain 7197.</title>
        <authorList>
            <person name="Gao J."/>
            <person name="Sun J."/>
        </authorList>
    </citation>
    <scope>NUCLEOTIDE SEQUENCE [LARGE SCALE GENOMIC DNA]</scope>
    <source>
        <strain evidence="1 2">7197</strain>
    </source>
</reference>
<evidence type="ECO:0000313" key="1">
    <source>
        <dbReference type="EMBL" id="RQW09562.1"/>
    </source>
</evidence>
<name>A0A3N9PT57_9BACL</name>
<proteinExistence type="predicted"/>
<evidence type="ECO:0000313" key="2">
    <source>
        <dbReference type="Proteomes" id="UP000282529"/>
    </source>
</evidence>